<dbReference type="EMBL" id="BONZ01000082">
    <property type="protein sequence ID" value="GIH19597.1"/>
    <property type="molecule type" value="Genomic_DNA"/>
</dbReference>
<evidence type="ECO:0000313" key="2">
    <source>
        <dbReference type="EMBL" id="GIH19597.1"/>
    </source>
</evidence>
<keyword evidence="1" id="KW-0472">Membrane</keyword>
<evidence type="ECO:0000313" key="3">
    <source>
        <dbReference type="Proteomes" id="UP000642748"/>
    </source>
</evidence>
<proteinExistence type="predicted"/>
<gene>
    <name evidence="2" type="ORF">Raf01_77690</name>
</gene>
<dbReference type="RefSeq" id="WP_203923044.1">
    <property type="nucleotide sequence ID" value="NZ_BONZ01000082.1"/>
</dbReference>
<name>A0A8J3R0K7_9ACTN</name>
<keyword evidence="3" id="KW-1185">Reference proteome</keyword>
<comment type="caution">
    <text evidence="2">The sequence shown here is derived from an EMBL/GenBank/DDBJ whole genome shotgun (WGS) entry which is preliminary data.</text>
</comment>
<keyword evidence="1" id="KW-0812">Transmembrane</keyword>
<protein>
    <submittedName>
        <fullName evidence="2">Uncharacterized protein</fullName>
    </submittedName>
</protein>
<accession>A0A8J3R0K7</accession>
<evidence type="ECO:0000256" key="1">
    <source>
        <dbReference type="SAM" id="Phobius"/>
    </source>
</evidence>
<keyword evidence="1" id="KW-1133">Transmembrane helix</keyword>
<sequence>MFDDEYTQVRELLHAAEVPPPRIDLGQAIAAGRRRRRARHAGWVAGATALVVVAVAGGAAVAGTPRGAPTAAPGGVGAAHSATATATSDGGACIVQALPGLGNHMVDAVDPSGSYVTSSQAIERSGAAYPVVWHDGTAVEIPLPNGADAAQINAVNVHGAVVGMASHGPHGMFAFVYRNGTTTALAKLPGYTLSSADGINATGDIVGNAFNDQGDEIPVIWPAAAPGTVHRLGTAAGTPYAIADDGTIVGSRGDGDAPWVWNASNGTAAGLPLTTPADQPKGQALAVRGDWAAGWVGEAGGGHLTSARWNLRTGAVQLFPGLFSGPPRGVNARGDLVTGPGEASSGNTAVRGGTALLLAVGPYRADIASASWISDDGTTLIGTVKDGNTDTPVRWHCPR</sequence>
<feature type="transmembrane region" description="Helical" evidence="1">
    <location>
        <begin position="43"/>
        <end position="63"/>
    </location>
</feature>
<organism evidence="2 3">
    <name type="scientific">Rugosimonospora africana</name>
    <dbReference type="NCBI Taxonomy" id="556532"/>
    <lineage>
        <taxon>Bacteria</taxon>
        <taxon>Bacillati</taxon>
        <taxon>Actinomycetota</taxon>
        <taxon>Actinomycetes</taxon>
        <taxon>Micromonosporales</taxon>
        <taxon>Micromonosporaceae</taxon>
        <taxon>Rugosimonospora</taxon>
    </lineage>
</organism>
<dbReference type="Proteomes" id="UP000642748">
    <property type="component" value="Unassembled WGS sequence"/>
</dbReference>
<reference evidence="2" key="1">
    <citation type="submission" date="2021-01" db="EMBL/GenBank/DDBJ databases">
        <title>Whole genome shotgun sequence of Rugosimonospora africana NBRC 104875.</title>
        <authorList>
            <person name="Komaki H."/>
            <person name="Tamura T."/>
        </authorList>
    </citation>
    <scope>NUCLEOTIDE SEQUENCE</scope>
    <source>
        <strain evidence="2">NBRC 104875</strain>
    </source>
</reference>
<dbReference type="AlphaFoldDB" id="A0A8J3R0K7"/>